<keyword evidence="3" id="KW-1003">Cell membrane</keyword>
<dbReference type="PANTHER" id="PTHR35011">
    <property type="entry name" value="2,3-DIKETO-L-GULONATE TRAP TRANSPORTER SMALL PERMEASE PROTEIN YIAM"/>
    <property type="match status" value="1"/>
</dbReference>
<keyword evidence="4" id="KW-0997">Cell inner membrane</keyword>
<evidence type="ECO:0000313" key="11">
    <source>
        <dbReference type="EMBL" id="MCJ8500868.1"/>
    </source>
</evidence>
<dbReference type="InterPro" id="IPR055348">
    <property type="entry name" value="DctQ"/>
</dbReference>
<proteinExistence type="inferred from homology"/>
<dbReference type="GO" id="GO:0005886">
    <property type="term" value="C:plasma membrane"/>
    <property type="evidence" value="ECO:0007669"/>
    <property type="project" value="UniProtKB-SubCell"/>
</dbReference>
<dbReference type="RefSeq" id="WP_246906550.1">
    <property type="nucleotide sequence ID" value="NZ_JALJRB010000009.1"/>
</dbReference>
<name>A0AA41R3W3_9BACT</name>
<evidence type="ECO:0000256" key="1">
    <source>
        <dbReference type="ARBA" id="ARBA00004429"/>
    </source>
</evidence>
<comment type="subcellular location">
    <subcellularLocation>
        <location evidence="1">Cell inner membrane</location>
        <topology evidence="1">Multi-pass membrane protein</topology>
    </subcellularLocation>
</comment>
<evidence type="ECO:0000256" key="9">
    <source>
        <dbReference type="SAM" id="Phobius"/>
    </source>
</evidence>
<dbReference type="InterPro" id="IPR007387">
    <property type="entry name" value="TRAP_DctQ"/>
</dbReference>
<feature type="transmembrane region" description="Helical" evidence="9">
    <location>
        <begin position="21"/>
        <end position="40"/>
    </location>
</feature>
<evidence type="ECO:0000256" key="5">
    <source>
        <dbReference type="ARBA" id="ARBA00022692"/>
    </source>
</evidence>
<evidence type="ECO:0000256" key="8">
    <source>
        <dbReference type="ARBA" id="ARBA00038436"/>
    </source>
</evidence>
<comment type="similarity">
    <text evidence="8">Belongs to the TRAP transporter small permease family.</text>
</comment>
<evidence type="ECO:0000256" key="6">
    <source>
        <dbReference type="ARBA" id="ARBA00022989"/>
    </source>
</evidence>
<dbReference type="PANTHER" id="PTHR35011:SF4">
    <property type="entry name" value="SLL1102 PROTEIN"/>
    <property type="match status" value="1"/>
</dbReference>
<evidence type="ECO:0000256" key="7">
    <source>
        <dbReference type="ARBA" id="ARBA00023136"/>
    </source>
</evidence>
<organism evidence="11 12">
    <name type="scientific">Desulfatitalea alkaliphila</name>
    <dbReference type="NCBI Taxonomy" id="2929485"/>
    <lineage>
        <taxon>Bacteria</taxon>
        <taxon>Pseudomonadati</taxon>
        <taxon>Thermodesulfobacteriota</taxon>
        <taxon>Desulfobacteria</taxon>
        <taxon>Desulfobacterales</taxon>
        <taxon>Desulfosarcinaceae</taxon>
        <taxon>Desulfatitalea</taxon>
    </lineage>
</organism>
<keyword evidence="12" id="KW-1185">Reference proteome</keyword>
<keyword evidence="2" id="KW-0813">Transport</keyword>
<keyword evidence="7 9" id="KW-0472">Membrane</keyword>
<protein>
    <submittedName>
        <fullName evidence="11">TRAP transporter small permease subunit</fullName>
    </submittedName>
</protein>
<dbReference type="AlphaFoldDB" id="A0AA41R3W3"/>
<feature type="transmembrane region" description="Helical" evidence="9">
    <location>
        <begin position="88"/>
        <end position="110"/>
    </location>
</feature>
<evidence type="ECO:0000256" key="3">
    <source>
        <dbReference type="ARBA" id="ARBA00022475"/>
    </source>
</evidence>
<evidence type="ECO:0000256" key="2">
    <source>
        <dbReference type="ARBA" id="ARBA00022448"/>
    </source>
</evidence>
<evidence type="ECO:0000256" key="4">
    <source>
        <dbReference type="ARBA" id="ARBA00022519"/>
    </source>
</evidence>
<feature type="transmembrane region" description="Helical" evidence="9">
    <location>
        <begin position="46"/>
        <end position="67"/>
    </location>
</feature>
<evidence type="ECO:0000313" key="12">
    <source>
        <dbReference type="Proteomes" id="UP001165427"/>
    </source>
</evidence>
<sequence length="168" mass="19344">MRMLIRIISKISDATGFLLMWLPWFLMVIIVWEVIARSLFNHPTVWAHELSIMVFAALTILSGAYTLRTRSHVNMDLLYMQLSIRKRALLDVLTFPFFLVFCGVILWLGWEFAWRSVQMGEISQSDWAPPIWPIKLTIPLGAILLLLQGIANFLADLIKLVTGREVTE</sequence>
<comment type="caution">
    <text evidence="11">The sequence shown here is derived from an EMBL/GenBank/DDBJ whole genome shotgun (WGS) entry which is preliminary data.</text>
</comment>
<feature type="domain" description="Tripartite ATP-independent periplasmic transporters DctQ component" evidence="10">
    <location>
        <begin position="26"/>
        <end position="156"/>
    </location>
</feature>
<evidence type="ECO:0000259" key="10">
    <source>
        <dbReference type="Pfam" id="PF04290"/>
    </source>
</evidence>
<gene>
    <name evidence="11" type="ORF">MRX98_09825</name>
</gene>
<feature type="transmembrane region" description="Helical" evidence="9">
    <location>
        <begin position="130"/>
        <end position="155"/>
    </location>
</feature>
<reference evidence="11" key="1">
    <citation type="submission" date="2022-04" db="EMBL/GenBank/DDBJ databases">
        <title>Desulfatitalea alkaliphila sp. nov., a novel anaerobic sulfate-reducing bacterium isolated from terrestrial mud volcano, Taman Peninsula, Russia.</title>
        <authorList>
            <person name="Khomyakova M.A."/>
            <person name="Merkel A.Y."/>
            <person name="Slobodkin A.I."/>
        </authorList>
    </citation>
    <scope>NUCLEOTIDE SEQUENCE</scope>
    <source>
        <strain evidence="11">M08but</strain>
    </source>
</reference>
<keyword evidence="6 9" id="KW-1133">Transmembrane helix</keyword>
<dbReference type="Proteomes" id="UP001165427">
    <property type="component" value="Unassembled WGS sequence"/>
</dbReference>
<dbReference type="EMBL" id="JALJRB010000009">
    <property type="protein sequence ID" value="MCJ8500868.1"/>
    <property type="molecule type" value="Genomic_DNA"/>
</dbReference>
<dbReference type="Pfam" id="PF04290">
    <property type="entry name" value="DctQ"/>
    <property type="match status" value="1"/>
</dbReference>
<keyword evidence="5 9" id="KW-0812">Transmembrane</keyword>
<accession>A0AA41R3W3</accession>